<dbReference type="SUPFAM" id="SSF51713">
    <property type="entry name" value="tRNA-guanine transglycosylase"/>
    <property type="match status" value="1"/>
</dbReference>
<name>A0A1S9THR2_BACCE</name>
<dbReference type="RefSeq" id="WP_078205587.1">
    <property type="nucleotide sequence ID" value="NZ_MUAJ01000053.1"/>
</dbReference>
<dbReference type="EMBL" id="MUAJ01000053">
    <property type="protein sequence ID" value="OOR09269.1"/>
    <property type="molecule type" value="Genomic_DNA"/>
</dbReference>
<organism evidence="1 2">
    <name type="scientific">Bacillus cereus</name>
    <dbReference type="NCBI Taxonomy" id="1396"/>
    <lineage>
        <taxon>Bacteria</taxon>
        <taxon>Bacillati</taxon>
        <taxon>Bacillota</taxon>
        <taxon>Bacilli</taxon>
        <taxon>Bacillales</taxon>
        <taxon>Bacillaceae</taxon>
        <taxon>Bacillus</taxon>
        <taxon>Bacillus cereus group</taxon>
    </lineage>
</organism>
<dbReference type="Gene3D" id="3.20.20.105">
    <property type="entry name" value="Queuine tRNA-ribosyltransferase-like"/>
    <property type="match status" value="1"/>
</dbReference>
<evidence type="ECO:0000313" key="1">
    <source>
        <dbReference type="EMBL" id="OOR09269.1"/>
    </source>
</evidence>
<reference evidence="1 2" key="1">
    <citation type="submission" date="2017-01" db="EMBL/GenBank/DDBJ databases">
        <title>Bacillus cereus isolates.</title>
        <authorList>
            <person name="Beno S.M."/>
        </authorList>
    </citation>
    <scope>NUCLEOTIDE SEQUENCE [LARGE SCALE GENOMIC DNA]</scope>
    <source>
        <strain evidence="1 2">FSL H8-0485</strain>
    </source>
</reference>
<dbReference type="AlphaFoldDB" id="A0A1S9THR2"/>
<dbReference type="GO" id="GO:0006400">
    <property type="term" value="P:tRNA modification"/>
    <property type="evidence" value="ECO:0007669"/>
    <property type="project" value="InterPro"/>
</dbReference>
<dbReference type="InterPro" id="IPR036511">
    <property type="entry name" value="TGT-like_sf"/>
</dbReference>
<evidence type="ECO:0000313" key="2">
    <source>
        <dbReference type="Proteomes" id="UP000190906"/>
    </source>
</evidence>
<comment type="caution">
    <text evidence="1">The sequence shown here is derived from an EMBL/GenBank/DDBJ whole genome shotgun (WGS) entry which is preliminary data.</text>
</comment>
<dbReference type="Proteomes" id="UP000190906">
    <property type="component" value="Unassembled WGS sequence"/>
</dbReference>
<accession>A0A1S9THR2</accession>
<gene>
    <name evidence="1" type="ORF">BW897_28700</name>
</gene>
<protein>
    <submittedName>
        <fullName evidence="1">Uncharacterized protein</fullName>
    </submittedName>
</protein>
<proteinExistence type="predicted"/>
<sequence>MNQHLSKIRKIKKIDYDTPILVPSFSSKGFPHVKELHSYLKEKLTEASLISVYDLYYKYLEHSQIYESDILIVDSGGYESNHEHDISDIYNSLYIPKEWNVELYESQVKILKPITDILLVNFDPKEVYTLREQVELAQESFSKSPEFSSDFLCKPFNYGELLIDVDNLTKQINLLSTFDVVGFTEKELGGSVFERAMSIYKIRRALMKIGLETPIHIFGCVDPISIVLYFLCGADIFDGLSWLRFSFKNNTPTYLNHHALYSGIWNQLDNEVKVLSYVENLGVLSQLKDQMISFSKSSDWEELGVGATELREIKRILKVIMQNYK</sequence>